<dbReference type="EMBL" id="JPGY02000001">
    <property type="protein sequence ID" value="KRU13389.1"/>
    <property type="molecule type" value="Genomic_DNA"/>
</dbReference>
<evidence type="ECO:0000256" key="9">
    <source>
        <dbReference type="ARBA" id="ARBA00023163"/>
    </source>
</evidence>
<keyword evidence="6" id="KW-0805">Transcription regulation</keyword>
<dbReference type="RefSeq" id="WP_004455194.1">
    <property type="nucleotide sequence ID" value="NZ_ANZB01000001.1"/>
</dbReference>
<dbReference type="PATRIC" id="fig|1262449.3.peg.405"/>
<dbReference type="SUPFAM" id="SSF46785">
    <property type="entry name" value="Winged helix' DNA-binding domain"/>
    <property type="match status" value="1"/>
</dbReference>
<dbReference type="GO" id="GO:0046983">
    <property type="term" value="F:protein dimerization activity"/>
    <property type="evidence" value="ECO:0007669"/>
    <property type="project" value="InterPro"/>
</dbReference>
<evidence type="ECO:0000256" key="11">
    <source>
        <dbReference type="ARBA" id="ARBA00032593"/>
    </source>
</evidence>
<dbReference type="SUPFAM" id="SSF47979">
    <property type="entry name" value="Iron-dependent repressor protein, dimerization domain"/>
    <property type="match status" value="1"/>
</dbReference>
<dbReference type="KEGG" id="cpae:CPAST_c05110"/>
<evidence type="ECO:0000256" key="5">
    <source>
        <dbReference type="ARBA" id="ARBA00022491"/>
    </source>
</evidence>
<dbReference type="InterPro" id="IPR022687">
    <property type="entry name" value="HTH_DTXR"/>
</dbReference>
<dbReference type="eggNOG" id="COG1321">
    <property type="taxonomic scope" value="Bacteria"/>
</dbReference>
<evidence type="ECO:0000256" key="6">
    <source>
        <dbReference type="ARBA" id="ARBA00023015"/>
    </source>
</evidence>
<dbReference type="InterPro" id="IPR001367">
    <property type="entry name" value="Fe_dep_repressor"/>
</dbReference>
<dbReference type="PANTHER" id="PTHR33238:SF11">
    <property type="entry name" value="TRANSCRIPTIONAL REGULATOR MNTR"/>
    <property type="match status" value="1"/>
</dbReference>
<name>A0A0H3IYL6_CLOPA</name>
<dbReference type="GO" id="GO:0003677">
    <property type="term" value="F:DNA binding"/>
    <property type="evidence" value="ECO:0007669"/>
    <property type="project" value="UniProtKB-KW"/>
</dbReference>
<dbReference type="Proteomes" id="UP000028042">
    <property type="component" value="Unassembled WGS sequence"/>
</dbReference>
<dbReference type="PROSITE" id="PS50944">
    <property type="entry name" value="HTH_DTXR"/>
    <property type="match status" value="1"/>
</dbReference>
<dbReference type="GO" id="GO:0005737">
    <property type="term" value="C:cytoplasm"/>
    <property type="evidence" value="ECO:0007669"/>
    <property type="project" value="UniProtKB-SubCell"/>
</dbReference>
<dbReference type="Gene3D" id="1.10.10.10">
    <property type="entry name" value="Winged helix-like DNA-binding domain superfamily/Winged helix DNA-binding domain"/>
    <property type="match status" value="1"/>
</dbReference>
<evidence type="ECO:0000256" key="8">
    <source>
        <dbReference type="ARBA" id="ARBA00023159"/>
    </source>
</evidence>
<dbReference type="Gene3D" id="1.10.60.10">
    <property type="entry name" value="Iron dependent repressor, metal binding and dimerisation domain"/>
    <property type="match status" value="1"/>
</dbReference>
<organism evidence="13 16">
    <name type="scientific">Clostridium pasteurianum DSM 525 = ATCC 6013</name>
    <dbReference type="NCBI Taxonomy" id="1262449"/>
    <lineage>
        <taxon>Bacteria</taxon>
        <taxon>Bacillati</taxon>
        <taxon>Bacillota</taxon>
        <taxon>Clostridia</taxon>
        <taxon>Eubacteriales</taxon>
        <taxon>Clostridiaceae</taxon>
        <taxon>Clostridium</taxon>
    </lineage>
</organism>
<keyword evidence="4" id="KW-0963">Cytoplasm</keyword>
<evidence type="ECO:0000256" key="2">
    <source>
        <dbReference type="ARBA" id="ARBA00007871"/>
    </source>
</evidence>
<keyword evidence="10" id="KW-0464">Manganese</keyword>
<evidence type="ECO:0000259" key="12">
    <source>
        <dbReference type="PROSITE" id="PS50944"/>
    </source>
</evidence>
<evidence type="ECO:0000256" key="7">
    <source>
        <dbReference type="ARBA" id="ARBA00023125"/>
    </source>
</evidence>
<reference evidence="13 16" key="1">
    <citation type="journal article" date="2015" name="Genome Announc.">
        <title>Complete Genome Sequence of the Nitrogen-Fixing and Solvent-Producing Clostridium pasteurianum DSM 525.</title>
        <authorList>
            <person name="Poehlein A."/>
            <person name="Grosse-Honebrink A."/>
            <person name="Zhang Y."/>
            <person name="Minton N.P."/>
            <person name="Daniel R."/>
        </authorList>
    </citation>
    <scope>NUCLEOTIDE SEQUENCE [LARGE SCALE GENOMIC DNA]</scope>
    <source>
        <strain evidence="13">DSM 525</strain>
        <strain evidence="16">DSM 525 / ATCC 6013</strain>
    </source>
</reference>
<feature type="domain" description="HTH dtxR-type" evidence="12">
    <location>
        <begin position="4"/>
        <end position="65"/>
    </location>
</feature>
<keyword evidence="16" id="KW-1185">Reference proteome</keyword>
<comment type="similarity">
    <text evidence="2">Belongs to the DtxR/MntR family.</text>
</comment>
<proteinExistence type="inferred from homology"/>
<dbReference type="PANTHER" id="PTHR33238">
    <property type="entry name" value="IRON (METAL) DEPENDENT REPRESSOR, DTXR FAMILY"/>
    <property type="match status" value="1"/>
</dbReference>
<dbReference type="AlphaFoldDB" id="A0A0H3IYL6"/>
<evidence type="ECO:0000313" key="15">
    <source>
        <dbReference type="Proteomes" id="UP000028042"/>
    </source>
</evidence>
<dbReference type="Pfam" id="PF02742">
    <property type="entry name" value="Fe_dep_repr_C"/>
    <property type="match status" value="1"/>
</dbReference>
<sequence>MDKLTFTMENYLEAVYELSNGNQGTRLTDIAIKMDVTKATANTAMSVLSEKKLITNEKYHKIYLTEEGLKLAKIISEKHQVIQKFFTEVLNIDNTIANTDACAIEHVISNYSITAMNNFLNNVWIKNSLNK</sequence>
<evidence type="ECO:0000256" key="4">
    <source>
        <dbReference type="ARBA" id="ARBA00022490"/>
    </source>
</evidence>
<evidence type="ECO:0000313" key="16">
    <source>
        <dbReference type="Proteomes" id="UP000030905"/>
    </source>
</evidence>
<accession>A0A0H3IYL6</accession>
<evidence type="ECO:0000256" key="10">
    <source>
        <dbReference type="ARBA" id="ARBA00023211"/>
    </source>
</evidence>
<dbReference type="EMBL" id="CP009268">
    <property type="protein sequence ID" value="AJA50599.1"/>
    <property type="molecule type" value="Genomic_DNA"/>
</dbReference>
<comment type="subunit">
    <text evidence="3">Homodimer.</text>
</comment>
<dbReference type="GO" id="GO:0046914">
    <property type="term" value="F:transition metal ion binding"/>
    <property type="evidence" value="ECO:0007669"/>
    <property type="project" value="InterPro"/>
</dbReference>
<protein>
    <recommendedName>
        <fullName evidence="11">Manganese transport regulator</fullName>
    </recommendedName>
</protein>
<dbReference type="Pfam" id="PF01325">
    <property type="entry name" value="Fe_dep_repress"/>
    <property type="match status" value="1"/>
</dbReference>
<reference evidence="14" key="2">
    <citation type="submission" date="2015-10" db="EMBL/GenBank/DDBJ databases">
        <title>Improved Draft Genome Sequence of Clostridium pasteurianum Strain ATCC 6013 (DSM 525) Using a Hybrid Next-Generation Sequencing Approach.</title>
        <authorList>
            <person name="Pyne M.E."/>
            <person name="Utturkar S.M."/>
            <person name="Brown S.D."/>
            <person name="Moo-Young M."/>
            <person name="Chung D.A."/>
            <person name="Chou P.C."/>
        </authorList>
    </citation>
    <scope>NUCLEOTIDE SEQUENCE</scope>
    <source>
        <strain evidence="14">ATCC 6013</strain>
    </source>
</reference>
<dbReference type="Proteomes" id="UP000030905">
    <property type="component" value="Chromosome"/>
</dbReference>
<evidence type="ECO:0000256" key="3">
    <source>
        <dbReference type="ARBA" id="ARBA00011738"/>
    </source>
</evidence>
<dbReference type="GO" id="GO:0003700">
    <property type="term" value="F:DNA-binding transcription factor activity"/>
    <property type="evidence" value="ECO:0007669"/>
    <property type="project" value="InterPro"/>
</dbReference>
<dbReference type="KEGG" id="cpat:CLPA_c05110"/>
<evidence type="ECO:0000313" key="14">
    <source>
        <dbReference type="EMBL" id="KRU13389.1"/>
    </source>
</evidence>
<keyword evidence="7" id="KW-0238">DNA-binding</keyword>
<dbReference type="GeneID" id="93072740"/>
<reference evidence="14 15" key="3">
    <citation type="journal article" name="Genome Announc.">
        <title>Improved Draft Genome Sequence of Clostridium pasteurianum Strain ATCC 6013 (DSM 525) Using a Hybrid Next-Generation Sequencing Approach.</title>
        <authorList>
            <person name="Pyne M.E."/>
            <person name="Utturkar S."/>
            <person name="Brown S.D."/>
            <person name="Moo-Young M."/>
            <person name="Chung D.A."/>
            <person name="Chou C.P."/>
        </authorList>
    </citation>
    <scope>NUCLEOTIDE SEQUENCE [LARGE SCALE GENOMIC DNA]</scope>
    <source>
        <strain evidence="14 15">ATCC 6013</strain>
    </source>
</reference>
<keyword evidence="8" id="KW-0010">Activator</keyword>
<dbReference type="InterPro" id="IPR050536">
    <property type="entry name" value="DtxR_MntR_Metal-Reg"/>
</dbReference>
<evidence type="ECO:0000256" key="1">
    <source>
        <dbReference type="ARBA" id="ARBA00004496"/>
    </source>
</evidence>
<dbReference type="InterPro" id="IPR022689">
    <property type="entry name" value="Iron_dep_repressor"/>
</dbReference>
<dbReference type="SMART" id="SM00529">
    <property type="entry name" value="HTH_DTXR"/>
    <property type="match status" value="1"/>
</dbReference>
<keyword evidence="5" id="KW-0678">Repressor</keyword>
<dbReference type="InterPro" id="IPR036421">
    <property type="entry name" value="Fe_dep_repressor_sf"/>
</dbReference>
<gene>
    <name evidence="13" type="ORF">CLPA_c05110</name>
    <name evidence="14" type="ORF">CP6013_02637</name>
</gene>
<comment type="subcellular location">
    <subcellularLocation>
        <location evidence="1">Cytoplasm</location>
    </subcellularLocation>
</comment>
<dbReference type="InterPro" id="IPR036390">
    <property type="entry name" value="WH_DNA-bd_sf"/>
</dbReference>
<keyword evidence="9" id="KW-0804">Transcription</keyword>
<evidence type="ECO:0000313" key="13">
    <source>
        <dbReference type="EMBL" id="AJA50599.1"/>
    </source>
</evidence>
<dbReference type="InterPro" id="IPR036388">
    <property type="entry name" value="WH-like_DNA-bd_sf"/>
</dbReference>